<evidence type="ECO:0000259" key="1">
    <source>
        <dbReference type="Pfam" id="PF00501"/>
    </source>
</evidence>
<dbReference type="OrthoDB" id="9803968at2"/>
<dbReference type="InterPro" id="IPR042099">
    <property type="entry name" value="ANL_N_sf"/>
</dbReference>
<proteinExistence type="predicted"/>
<evidence type="ECO:0000313" key="3">
    <source>
        <dbReference type="Proteomes" id="UP000253370"/>
    </source>
</evidence>
<keyword evidence="3" id="KW-1185">Reference proteome</keyword>
<sequence length="610" mass="64636">MDDATRDAPGALFAVPEVVTERRPDGTIYLTSPKPLPAAPRALGDWLERYASDTPEATFLAERAGGEGEWQRLSYAEARARVRAVAGWLLSIGAGPERPLAILSENSVDHAVMALGAMHAGVPAATVSAAYSLMSSDHAKLKAMIGLLKPAAIFVSDETAYARALAALDGVHAAQIVASAPAGRATAVAELADPDPAATEAAFQALTPDTVARLLFTSGSTGTPKAVINTHRMLTSNQMAHRAVFPAIGARPPVLVDWLPWSHTFGANFVFNAALANGGAIYIDAGKPAPHLVHHTIRNIRELRPTVYFNVPRGYELLAEAAEKDADFARAFFSADLMFYAGAALPRSCWDKLLELSAQATGRAVTLVSSWGTTETAPSSTYCHWQAETSGNIGIPNPGTTIKLVPNAGKLEIRVKGPNVTPGYFRNPEKTAEAFDEEGFYKPGDAVRFADPDDPVKGLFFDGRVSEDFKLTSGTWVNVGELRLRGIDALRPLAQDIVVAGEGQDEVGFLIVPAEAAAREIAGTPDAPLEDALADAAVRAHVARGLARLKAEGGGSSRYAARARFTAAPDPDRGEITDKAYMNQRAMLTNRADDLAALFGTDPAGWIAPA</sequence>
<dbReference type="SUPFAM" id="SSF56801">
    <property type="entry name" value="Acetyl-CoA synthetase-like"/>
    <property type="match status" value="1"/>
</dbReference>
<dbReference type="InterPro" id="IPR020845">
    <property type="entry name" value="AMP-binding_CS"/>
</dbReference>
<evidence type="ECO:0000313" key="2">
    <source>
        <dbReference type="EMBL" id="RBI87546.1"/>
    </source>
</evidence>
<dbReference type="PANTHER" id="PTHR24096">
    <property type="entry name" value="LONG-CHAIN-FATTY-ACID--COA LIGASE"/>
    <property type="match status" value="1"/>
</dbReference>
<dbReference type="GO" id="GO:0016405">
    <property type="term" value="F:CoA-ligase activity"/>
    <property type="evidence" value="ECO:0007669"/>
    <property type="project" value="TreeGrafter"/>
</dbReference>
<dbReference type="EMBL" id="QNTQ01000001">
    <property type="protein sequence ID" value="RBI87546.1"/>
    <property type="molecule type" value="Genomic_DNA"/>
</dbReference>
<comment type="caution">
    <text evidence="2">The sequence shown here is derived from an EMBL/GenBank/DDBJ whole genome shotgun (WGS) entry which is preliminary data.</text>
</comment>
<feature type="domain" description="AMP-dependent synthetase/ligase" evidence="1">
    <location>
        <begin position="47"/>
        <end position="425"/>
    </location>
</feature>
<dbReference type="Pfam" id="PF00501">
    <property type="entry name" value="AMP-binding"/>
    <property type="match status" value="1"/>
</dbReference>
<dbReference type="AlphaFoldDB" id="A0A365UDC0"/>
<gene>
    <name evidence="2" type="ORF">DRV85_01030</name>
</gene>
<name>A0A365UDC0_9RHOB</name>
<dbReference type="PANTHER" id="PTHR24096:SF420">
    <property type="entry name" value="LONG-CHAIN-FATTY-ACID--COA LIGASE-RELATED"/>
    <property type="match status" value="1"/>
</dbReference>
<dbReference type="InterPro" id="IPR000873">
    <property type="entry name" value="AMP-dep_synth/lig_dom"/>
</dbReference>
<accession>A0A365UDC0</accession>
<dbReference type="Gene3D" id="3.40.50.12780">
    <property type="entry name" value="N-terminal domain of ligase-like"/>
    <property type="match status" value="1"/>
</dbReference>
<protein>
    <submittedName>
        <fullName evidence="2">Feruloyl-CoA synthase</fullName>
    </submittedName>
</protein>
<dbReference type="PROSITE" id="PS00455">
    <property type="entry name" value="AMP_BINDING"/>
    <property type="match status" value="1"/>
</dbReference>
<dbReference type="RefSeq" id="WP_113287569.1">
    <property type="nucleotide sequence ID" value="NZ_QNTQ01000001.1"/>
</dbReference>
<dbReference type="Proteomes" id="UP000253370">
    <property type="component" value="Unassembled WGS sequence"/>
</dbReference>
<organism evidence="2 3">
    <name type="scientific">Rhodosalinus halophilus</name>
    <dbReference type="NCBI Taxonomy" id="2259333"/>
    <lineage>
        <taxon>Bacteria</taxon>
        <taxon>Pseudomonadati</taxon>
        <taxon>Pseudomonadota</taxon>
        <taxon>Alphaproteobacteria</taxon>
        <taxon>Rhodobacterales</taxon>
        <taxon>Paracoccaceae</taxon>
        <taxon>Rhodosalinus</taxon>
    </lineage>
</organism>
<reference evidence="2 3" key="1">
    <citation type="submission" date="2018-07" db="EMBL/GenBank/DDBJ databases">
        <title>Rhodosalinus sp. strain E84T genomic sequence and assembly.</title>
        <authorList>
            <person name="Liu Z.-W."/>
            <person name="Lu D.-C."/>
        </authorList>
    </citation>
    <scope>NUCLEOTIDE SEQUENCE [LARGE SCALE GENOMIC DNA]</scope>
    <source>
        <strain evidence="2 3">E84</strain>
    </source>
</reference>